<keyword evidence="3" id="KW-0326">Glycosidase</keyword>
<feature type="domain" description="Glycoside hydrolase family 2 catalytic" evidence="5">
    <location>
        <begin position="249"/>
        <end position="448"/>
    </location>
</feature>
<sequence length="802" mass="90491">MQVIDFNANWNYKHLNVNDEAKIINIPHDAMLSEPRSEANPGGGNISWFAGGDYLYSKTFDVPMEYCDKTIVFEFEGVYKNSEVYINGEKAGYRPYGYTNFYVEAHRFLKFGEKNEIQVIVHNSDQPNSRWYSGSGIYRPVHMYVLNKDHILLNGVKIRTISIEPAVIEVDVDTTDAGEVQVEIIDKEIVVAKKKAYTDRKVTLQIEIPNAKSWDLENPNLYTCKVTFGEEQVEESFGMRTLEVDSEHGLRINGKRVILRGACIHHDNGILGACCYPEAEERKVRILKENGYNSIRSAHNPCSKALLEACDRLGMLVMDEYVDVWYIHKTEYDYVNYFMDWWQEDLKDMVDKDYNHPCVVMYSTGNEVSETAQKRGIELTGQMTEYLHSLDPTRPVTCGVNIFFNFLSSIGFGVYTDEKAKKNADKAIEDEQSLLSGKKKKKPVGSEFYNTLAGIFGDTTMKVGATLRGCDVKTRDAYANMDIAGYNYGILRYKSDLKKYPKRLILGTETFCKDAYSFWEMAKKHPRIIGDFVWAGMDYLGEVGIGSWEYEEYAPRFDNGNGWMTAGSGRIDIIGNPIGEAAYTKVAFECTDKPIIAVRPVSQKGKHSPSAWKMTDARESWSWNGCNGNKAIVEVYVRAYMVELLINGKSVGRKKIGNGCRAIFKTTYEDGEIRAIAYDDNGREISDSSLKTAGNDTVLRAVPEEKTVKQGGLCYIRLQYTDKDGIVKPKERNILHIKVDGGTLLGLGSACPYNVDGYLNDYTDTYYGEALAVVKAEEVGEIIFTVTDGKLSSSVKVLCEVR</sequence>
<dbReference type="GO" id="GO:0004553">
    <property type="term" value="F:hydrolase activity, hydrolyzing O-glycosyl compounds"/>
    <property type="evidence" value="ECO:0007669"/>
    <property type="project" value="InterPro"/>
</dbReference>
<dbReference type="SUPFAM" id="SSF51445">
    <property type="entry name" value="(Trans)glycosidases"/>
    <property type="match status" value="1"/>
</dbReference>
<dbReference type="Pfam" id="PF02836">
    <property type="entry name" value="Glyco_hydro_2_C"/>
    <property type="match status" value="1"/>
</dbReference>
<dbReference type="SUPFAM" id="SSF49785">
    <property type="entry name" value="Galactose-binding domain-like"/>
    <property type="match status" value="1"/>
</dbReference>
<gene>
    <name evidence="9" type="ORF">bsdtw1_03704</name>
</gene>
<dbReference type="PANTHER" id="PTHR42732:SF1">
    <property type="entry name" value="BETA-MANNOSIDASE"/>
    <property type="match status" value="1"/>
</dbReference>
<dbReference type="GO" id="GO:0005975">
    <property type="term" value="P:carbohydrate metabolic process"/>
    <property type="evidence" value="ECO:0007669"/>
    <property type="project" value="InterPro"/>
</dbReference>
<dbReference type="InterPro" id="IPR017853">
    <property type="entry name" value="GH"/>
</dbReference>
<dbReference type="InterPro" id="IPR051913">
    <property type="entry name" value="GH2_Domain-Containing"/>
</dbReference>
<dbReference type="SUPFAM" id="SSF49303">
    <property type="entry name" value="beta-Galactosidase/glucuronidase domain"/>
    <property type="match status" value="1"/>
</dbReference>
<dbReference type="RefSeq" id="WP_183278915.1">
    <property type="nucleotide sequence ID" value="NZ_BLZR01000001.1"/>
</dbReference>
<reference evidence="9 10" key="1">
    <citation type="submission" date="2020-07" db="EMBL/GenBank/DDBJ databases">
        <title>A new beta-1,3-glucan-decomposing anaerobic bacterium isolated from anoxic soil subjected to biological soil disinfestation.</title>
        <authorList>
            <person name="Ueki A."/>
            <person name="Tonouchi A."/>
        </authorList>
    </citation>
    <scope>NUCLEOTIDE SEQUENCE [LARGE SCALE GENOMIC DNA]</scope>
    <source>
        <strain evidence="9 10">TW1</strain>
    </source>
</reference>
<dbReference type="PANTHER" id="PTHR42732">
    <property type="entry name" value="BETA-GALACTOSIDASE"/>
    <property type="match status" value="1"/>
</dbReference>
<dbReference type="Pfam" id="PF00703">
    <property type="entry name" value="Glyco_hydro_2"/>
    <property type="match status" value="1"/>
</dbReference>
<organism evidence="9 10">
    <name type="scientific">Clostridium fungisolvens</name>
    <dbReference type="NCBI Taxonomy" id="1604897"/>
    <lineage>
        <taxon>Bacteria</taxon>
        <taxon>Bacillati</taxon>
        <taxon>Bacillota</taxon>
        <taxon>Clostridia</taxon>
        <taxon>Eubacteriales</taxon>
        <taxon>Clostridiaceae</taxon>
        <taxon>Clostridium</taxon>
    </lineage>
</organism>
<keyword evidence="10" id="KW-1185">Reference proteome</keyword>
<dbReference type="Pfam" id="PF18565">
    <property type="entry name" value="Glyco_hydro2_C5"/>
    <property type="match status" value="1"/>
</dbReference>
<evidence type="ECO:0000259" key="4">
    <source>
        <dbReference type="Pfam" id="PF00703"/>
    </source>
</evidence>
<dbReference type="Gene3D" id="2.60.40.10">
    <property type="entry name" value="Immunoglobulins"/>
    <property type="match status" value="3"/>
</dbReference>
<feature type="domain" description="Glycoside hydrolase family 2 immunoglobulin-like beta-sandwich" evidence="4">
    <location>
        <begin position="166"/>
        <end position="240"/>
    </location>
</feature>
<evidence type="ECO:0000256" key="3">
    <source>
        <dbReference type="ARBA" id="ARBA00023295"/>
    </source>
</evidence>
<evidence type="ECO:0000313" key="9">
    <source>
        <dbReference type="EMBL" id="GFP77547.1"/>
    </source>
</evidence>
<dbReference type="Proteomes" id="UP000580568">
    <property type="component" value="Unassembled WGS sequence"/>
</dbReference>
<evidence type="ECO:0000256" key="1">
    <source>
        <dbReference type="ARBA" id="ARBA00007401"/>
    </source>
</evidence>
<evidence type="ECO:0000256" key="2">
    <source>
        <dbReference type="ARBA" id="ARBA00022801"/>
    </source>
</evidence>
<evidence type="ECO:0000259" key="5">
    <source>
        <dbReference type="Pfam" id="PF02836"/>
    </source>
</evidence>
<evidence type="ECO:0000259" key="7">
    <source>
        <dbReference type="Pfam" id="PF16355"/>
    </source>
</evidence>
<name>A0A6V8SK48_9CLOT</name>
<dbReference type="Gene3D" id="3.20.20.80">
    <property type="entry name" value="Glycosidases"/>
    <property type="match status" value="1"/>
</dbReference>
<dbReference type="InterPro" id="IPR006101">
    <property type="entry name" value="Glyco_hydro_2"/>
</dbReference>
<dbReference type="PRINTS" id="PR00132">
    <property type="entry name" value="GLHYDRLASE2"/>
</dbReference>
<accession>A0A6V8SK48</accession>
<dbReference type="InterPro" id="IPR032311">
    <property type="entry name" value="DUF4982"/>
</dbReference>
<dbReference type="InterPro" id="IPR008979">
    <property type="entry name" value="Galactose-bd-like_sf"/>
</dbReference>
<keyword evidence="2" id="KW-0378">Hydrolase</keyword>
<dbReference type="Pfam" id="PF16355">
    <property type="entry name" value="DUF4982"/>
    <property type="match status" value="1"/>
</dbReference>
<feature type="domain" description="Glycoside hydrolase family 2" evidence="8">
    <location>
        <begin position="703"/>
        <end position="793"/>
    </location>
</feature>
<dbReference type="Gene3D" id="2.60.120.260">
    <property type="entry name" value="Galactose-binding domain-like"/>
    <property type="match status" value="1"/>
</dbReference>
<dbReference type="InterPro" id="IPR006102">
    <property type="entry name" value="Ig-like_GH2"/>
</dbReference>
<evidence type="ECO:0000259" key="6">
    <source>
        <dbReference type="Pfam" id="PF02837"/>
    </source>
</evidence>
<dbReference type="InterPro" id="IPR036156">
    <property type="entry name" value="Beta-gal/glucu_dom_sf"/>
</dbReference>
<dbReference type="InterPro" id="IPR040605">
    <property type="entry name" value="Glyco_hydro2_dom5"/>
</dbReference>
<evidence type="ECO:0000313" key="10">
    <source>
        <dbReference type="Proteomes" id="UP000580568"/>
    </source>
</evidence>
<feature type="domain" description="Glycosyl hydrolases family 2 sugar binding" evidence="6">
    <location>
        <begin position="53"/>
        <end position="144"/>
    </location>
</feature>
<dbReference type="EMBL" id="BLZR01000001">
    <property type="protein sequence ID" value="GFP77547.1"/>
    <property type="molecule type" value="Genomic_DNA"/>
</dbReference>
<comment type="caution">
    <text evidence="9">The sequence shown here is derived from an EMBL/GenBank/DDBJ whole genome shotgun (WGS) entry which is preliminary data.</text>
</comment>
<dbReference type="AlphaFoldDB" id="A0A6V8SK48"/>
<comment type="similarity">
    <text evidence="1">Belongs to the glycosyl hydrolase 2 family.</text>
</comment>
<dbReference type="Pfam" id="PF02837">
    <property type="entry name" value="Glyco_hydro_2_N"/>
    <property type="match status" value="1"/>
</dbReference>
<dbReference type="InterPro" id="IPR006103">
    <property type="entry name" value="Glyco_hydro_2_cat"/>
</dbReference>
<dbReference type="InterPro" id="IPR013783">
    <property type="entry name" value="Ig-like_fold"/>
</dbReference>
<proteinExistence type="inferred from homology"/>
<dbReference type="InterPro" id="IPR006104">
    <property type="entry name" value="Glyco_hydro_2_N"/>
</dbReference>
<protein>
    <submittedName>
        <fullName evidence="9">Beta-galactosidase BoGH2A</fullName>
    </submittedName>
</protein>
<evidence type="ECO:0000259" key="8">
    <source>
        <dbReference type="Pfam" id="PF18565"/>
    </source>
</evidence>
<feature type="domain" description="DUF4982" evidence="7">
    <location>
        <begin position="629"/>
        <end position="685"/>
    </location>
</feature>